<dbReference type="PANTHER" id="PTHR21661:SF35">
    <property type="entry name" value="EPOXIDE HYDROLASE"/>
    <property type="match status" value="1"/>
</dbReference>
<dbReference type="PIRSF" id="PIRSF001112">
    <property type="entry name" value="Epoxide_hydrolase"/>
    <property type="match status" value="1"/>
</dbReference>
<dbReference type="SUPFAM" id="SSF53474">
    <property type="entry name" value="alpha/beta-Hydrolases"/>
    <property type="match status" value="1"/>
</dbReference>
<comment type="caution">
    <text evidence="5">The sequence shown here is derived from an EMBL/GenBank/DDBJ whole genome shotgun (WGS) entry which is preliminary data.</text>
</comment>
<accession>A0ABP8DSA9</accession>
<name>A0ABP8DSA9_9ACTN</name>
<keyword evidence="3 5" id="KW-0378">Hydrolase</keyword>
<keyword evidence="6" id="KW-1185">Reference proteome</keyword>
<dbReference type="GO" id="GO:0016787">
    <property type="term" value="F:hydrolase activity"/>
    <property type="evidence" value="ECO:0007669"/>
    <property type="project" value="UniProtKB-KW"/>
</dbReference>
<dbReference type="InterPro" id="IPR016292">
    <property type="entry name" value="Epoxide_hydrolase"/>
</dbReference>
<dbReference type="InterPro" id="IPR010497">
    <property type="entry name" value="Epoxide_hydro_N"/>
</dbReference>
<keyword evidence="2" id="KW-0058">Aromatic hydrocarbons catabolism</keyword>
<protein>
    <submittedName>
        <fullName evidence="5">Epoxide hydrolase</fullName>
    </submittedName>
</protein>
<dbReference type="PRINTS" id="PR00412">
    <property type="entry name" value="EPOXHYDRLASE"/>
</dbReference>
<dbReference type="PANTHER" id="PTHR21661">
    <property type="entry name" value="EPOXIDE HYDROLASE 1-RELATED"/>
    <property type="match status" value="1"/>
</dbReference>
<evidence type="ECO:0000259" key="4">
    <source>
        <dbReference type="Pfam" id="PF06441"/>
    </source>
</evidence>
<dbReference type="InterPro" id="IPR029058">
    <property type="entry name" value="AB_hydrolase_fold"/>
</dbReference>
<dbReference type="Gene3D" id="3.40.50.1820">
    <property type="entry name" value="alpha/beta hydrolase"/>
    <property type="match status" value="1"/>
</dbReference>
<dbReference type="Pfam" id="PF06441">
    <property type="entry name" value="EHN"/>
    <property type="match status" value="1"/>
</dbReference>
<dbReference type="Proteomes" id="UP001500620">
    <property type="component" value="Unassembled WGS sequence"/>
</dbReference>
<dbReference type="InterPro" id="IPR000639">
    <property type="entry name" value="Epox_hydrolase-like"/>
</dbReference>
<comment type="similarity">
    <text evidence="1">Belongs to the peptidase S33 family.</text>
</comment>
<organism evidence="5 6">
    <name type="scientific">Dactylosporangium darangshiense</name>
    <dbReference type="NCBI Taxonomy" id="579108"/>
    <lineage>
        <taxon>Bacteria</taxon>
        <taxon>Bacillati</taxon>
        <taxon>Actinomycetota</taxon>
        <taxon>Actinomycetes</taxon>
        <taxon>Micromonosporales</taxon>
        <taxon>Micromonosporaceae</taxon>
        <taxon>Dactylosporangium</taxon>
    </lineage>
</organism>
<proteinExistence type="inferred from homology"/>
<evidence type="ECO:0000313" key="5">
    <source>
        <dbReference type="EMBL" id="GAA4262851.1"/>
    </source>
</evidence>
<reference evidence="6" key="1">
    <citation type="journal article" date="2019" name="Int. J. Syst. Evol. Microbiol.">
        <title>The Global Catalogue of Microorganisms (GCM) 10K type strain sequencing project: providing services to taxonomists for standard genome sequencing and annotation.</title>
        <authorList>
            <consortium name="The Broad Institute Genomics Platform"/>
            <consortium name="The Broad Institute Genome Sequencing Center for Infectious Disease"/>
            <person name="Wu L."/>
            <person name="Ma J."/>
        </authorList>
    </citation>
    <scope>NUCLEOTIDE SEQUENCE [LARGE SCALE GENOMIC DNA]</scope>
    <source>
        <strain evidence="6">JCM 17441</strain>
    </source>
</reference>
<gene>
    <name evidence="5" type="ORF">GCM10022255_102080</name>
</gene>
<evidence type="ECO:0000256" key="2">
    <source>
        <dbReference type="ARBA" id="ARBA00022797"/>
    </source>
</evidence>
<dbReference type="EMBL" id="BAABAT010000056">
    <property type="protein sequence ID" value="GAA4262851.1"/>
    <property type="molecule type" value="Genomic_DNA"/>
</dbReference>
<evidence type="ECO:0000256" key="1">
    <source>
        <dbReference type="ARBA" id="ARBA00010088"/>
    </source>
</evidence>
<evidence type="ECO:0000256" key="3">
    <source>
        <dbReference type="ARBA" id="ARBA00022801"/>
    </source>
</evidence>
<feature type="domain" description="Epoxide hydrolase N-terminal" evidence="4">
    <location>
        <begin position="5"/>
        <end position="110"/>
    </location>
</feature>
<sequence>MSEEIAPFQISIPQDHLDDLRQRLAHTRWPGEVPGASWTAGVPLDYLKDLADYWQTKYDWRAHEARLNEFPQFTTVIDEQTVHFLHVRSPEPDALPLILTHGWPGSVVEFMQIIGPLTDPARHGGDPADAFHVVAPSLPGFGFSSPLAAPGWNTNRVARAWAELMNRLGYHRYGAQGGDTGAIVSPELGRVDPAHVLGVHVNNLGTFPSGDPAELVGITEADQARLALMTTWGRDMSGYAIVQSTRPQTISYALTDSPVGQLAWIVEKFKEWTDPAAALPEDAVDRDLILTDVSVYWLTGTAGSAARLYYEDARTWGQAQPRSSVPTGVAVFPNDITIRPLAERDHNLVHWTEFSRGGHFAAMEAPDLLVGDVREFFRKVR</sequence>
<evidence type="ECO:0000313" key="6">
    <source>
        <dbReference type="Proteomes" id="UP001500620"/>
    </source>
</evidence>